<proteinExistence type="predicted"/>
<evidence type="ECO:0000256" key="1">
    <source>
        <dbReference type="SAM" id="SignalP"/>
    </source>
</evidence>
<evidence type="ECO:0000313" key="3">
    <source>
        <dbReference type="Proteomes" id="UP001302812"/>
    </source>
</evidence>
<keyword evidence="3" id="KW-1185">Reference proteome</keyword>
<evidence type="ECO:0000313" key="2">
    <source>
        <dbReference type="EMBL" id="KAK4108655.1"/>
    </source>
</evidence>
<comment type="caution">
    <text evidence="2">The sequence shown here is derived from an EMBL/GenBank/DDBJ whole genome shotgun (WGS) entry which is preliminary data.</text>
</comment>
<feature type="chain" id="PRO_5042852128" evidence="1">
    <location>
        <begin position="24"/>
        <end position="108"/>
    </location>
</feature>
<dbReference type="Proteomes" id="UP001302812">
    <property type="component" value="Unassembled WGS sequence"/>
</dbReference>
<organism evidence="2 3">
    <name type="scientific">Canariomyces notabilis</name>
    <dbReference type="NCBI Taxonomy" id="2074819"/>
    <lineage>
        <taxon>Eukaryota</taxon>
        <taxon>Fungi</taxon>
        <taxon>Dikarya</taxon>
        <taxon>Ascomycota</taxon>
        <taxon>Pezizomycotina</taxon>
        <taxon>Sordariomycetes</taxon>
        <taxon>Sordariomycetidae</taxon>
        <taxon>Sordariales</taxon>
        <taxon>Chaetomiaceae</taxon>
        <taxon>Canariomyces</taxon>
    </lineage>
</organism>
<dbReference type="GeneID" id="89933698"/>
<accession>A0AAN6T831</accession>
<name>A0AAN6T831_9PEZI</name>
<feature type="signal peptide" evidence="1">
    <location>
        <begin position="1"/>
        <end position="23"/>
    </location>
</feature>
<dbReference type="RefSeq" id="XP_064666225.1">
    <property type="nucleotide sequence ID" value="XM_064809574.1"/>
</dbReference>
<reference evidence="2" key="1">
    <citation type="journal article" date="2023" name="Mol. Phylogenet. Evol.">
        <title>Genome-scale phylogeny and comparative genomics of the fungal order Sordariales.</title>
        <authorList>
            <person name="Hensen N."/>
            <person name="Bonometti L."/>
            <person name="Westerberg I."/>
            <person name="Brannstrom I.O."/>
            <person name="Guillou S."/>
            <person name="Cros-Aarteil S."/>
            <person name="Calhoun S."/>
            <person name="Haridas S."/>
            <person name="Kuo A."/>
            <person name="Mondo S."/>
            <person name="Pangilinan J."/>
            <person name="Riley R."/>
            <person name="LaButti K."/>
            <person name="Andreopoulos B."/>
            <person name="Lipzen A."/>
            <person name="Chen C."/>
            <person name="Yan M."/>
            <person name="Daum C."/>
            <person name="Ng V."/>
            <person name="Clum A."/>
            <person name="Steindorff A."/>
            <person name="Ohm R.A."/>
            <person name="Martin F."/>
            <person name="Silar P."/>
            <person name="Natvig D.O."/>
            <person name="Lalanne C."/>
            <person name="Gautier V."/>
            <person name="Ament-Velasquez S.L."/>
            <person name="Kruys A."/>
            <person name="Hutchinson M.I."/>
            <person name="Powell A.J."/>
            <person name="Barry K."/>
            <person name="Miller A.N."/>
            <person name="Grigoriev I.V."/>
            <person name="Debuchy R."/>
            <person name="Gladieux P."/>
            <person name="Hiltunen Thoren M."/>
            <person name="Johannesson H."/>
        </authorList>
    </citation>
    <scope>NUCLEOTIDE SEQUENCE</scope>
    <source>
        <strain evidence="2">CBS 508.74</strain>
    </source>
</reference>
<gene>
    <name evidence="2" type="ORF">N656DRAFT_412996</name>
</gene>
<keyword evidence="1" id="KW-0732">Signal</keyword>
<reference evidence="2" key="2">
    <citation type="submission" date="2023-05" db="EMBL/GenBank/DDBJ databases">
        <authorList>
            <consortium name="Lawrence Berkeley National Laboratory"/>
            <person name="Steindorff A."/>
            <person name="Hensen N."/>
            <person name="Bonometti L."/>
            <person name="Westerberg I."/>
            <person name="Brannstrom I.O."/>
            <person name="Guillou S."/>
            <person name="Cros-Aarteil S."/>
            <person name="Calhoun S."/>
            <person name="Haridas S."/>
            <person name="Kuo A."/>
            <person name="Mondo S."/>
            <person name="Pangilinan J."/>
            <person name="Riley R."/>
            <person name="Labutti K."/>
            <person name="Andreopoulos B."/>
            <person name="Lipzen A."/>
            <person name="Chen C."/>
            <person name="Yanf M."/>
            <person name="Daum C."/>
            <person name="Ng V."/>
            <person name="Clum A."/>
            <person name="Ohm R."/>
            <person name="Martin F."/>
            <person name="Silar P."/>
            <person name="Natvig D."/>
            <person name="Lalanne C."/>
            <person name="Gautier V."/>
            <person name="Ament-Velasquez S.L."/>
            <person name="Kruys A."/>
            <person name="Hutchinson M.I."/>
            <person name="Powell A.J."/>
            <person name="Barry K."/>
            <person name="Miller A.N."/>
            <person name="Grigoriev I.V."/>
            <person name="Debuchy R."/>
            <person name="Gladieux P."/>
            <person name="Thoren M.H."/>
            <person name="Johannesson H."/>
        </authorList>
    </citation>
    <scope>NUCLEOTIDE SEQUENCE</scope>
    <source>
        <strain evidence="2">CBS 508.74</strain>
    </source>
</reference>
<protein>
    <submittedName>
        <fullName evidence="2">Uncharacterized protein</fullName>
    </submittedName>
</protein>
<dbReference type="AlphaFoldDB" id="A0AAN6T831"/>
<dbReference type="EMBL" id="MU853361">
    <property type="protein sequence ID" value="KAK4108655.1"/>
    <property type="molecule type" value="Genomic_DNA"/>
</dbReference>
<sequence>MNGHPSIFLIPQWAFWQIPLTLSWLRGAGLRIDCSPLRTEFCKRWDKESWDAISCQLRCIPETTKGHHSVQSAGPASCVPVIIATMVTSDKVIHGWQGHCLPGELMGG</sequence>